<feature type="domain" description="Glycosyl transferase family 1" evidence="13">
    <location>
        <begin position="375"/>
        <end position="447"/>
    </location>
</feature>
<evidence type="ECO:0000313" key="16">
    <source>
        <dbReference type="Proteomes" id="UP000076722"/>
    </source>
</evidence>
<dbReference type="Pfam" id="PF13439">
    <property type="entry name" value="Glyco_transf_4"/>
    <property type="match status" value="1"/>
</dbReference>
<feature type="transmembrane region" description="Helical" evidence="12">
    <location>
        <begin position="503"/>
        <end position="525"/>
    </location>
</feature>
<comment type="catalytic activity">
    <reaction evidence="11 12">
        <text>an alpha-D-Man-(1-&gt;3)-beta-D-Man-(1-&gt;4)-beta-D-GlcNAc-(1-&gt;4)-alpha-D-GlcNAc-diphospho-di-trans,poly-cis-dolichol + GDP-alpha-D-mannose = an alpha-D-Man-(1-&gt;3)-[alpha-D-Man-(1-&gt;6)]-beta-D-Man-(1-&gt;4)-beta-D-GlcNAc-(1-&gt;4)-alpha-D-GlcNAc-diphospho-di-trans,poly-cis-dolichol + GDP + H(+)</text>
        <dbReference type="Rhea" id="RHEA:29519"/>
        <dbReference type="Rhea" id="RHEA-COMP:19513"/>
        <dbReference type="Rhea" id="RHEA-COMP:19515"/>
        <dbReference type="ChEBI" id="CHEBI:15378"/>
        <dbReference type="ChEBI" id="CHEBI:57527"/>
        <dbReference type="ChEBI" id="CHEBI:58189"/>
        <dbReference type="ChEBI" id="CHEBI:132510"/>
        <dbReference type="ChEBI" id="CHEBI:132511"/>
        <dbReference type="EC" id="2.4.1.257"/>
    </reaction>
    <physiologicalReaction direction="left-to-right" evidence="11 12">
        <dbReference type="Rhea" id="RHEA:29520"/>
    </physiologicalReaction>
</comment>
<keyword evidence="16" id="KW-1185">Reference proteome</keyword>
<evidence type="ECO:0000256" key="9">
    <source>
        <dbReference type="ARBA" id="ARBA00023136"/>
    </source>
</evidence>
<dbReference type="EC" id="2.4.1.132" evidence="12"/>
<evidence type="ECO:0000256" key="3">
    <source>
        <dbReference type="ARBA" id="ARBA00004922"/>
    </source>
</evidence>
<sequence>MKIAFIHPDLGIGGAERLVIDAATGLQSLGHEVTIYTSHHDPKRSFPETNDGTLKVHAIRPPFPRSIGGKFHIILAHLRQLHLILTLLFSTDRREASSSSAKEYDIFFIDQLSTSIPLIRYITLKRVIFYLHFPDKLLSDGAYVDSPSPSRSSRGWFRGGIRGVVKRVYRLPMDWFEEVTTRNADIIIANSHFTSRVASRHLPSLAGRLSVVYPGINFDQYTSPSTKFSSVEKGPYSGGRERPTFVSLNRFERKKDLGLAIRAFALFKSQLPPNSNSSPQTLSGYDDRLKDNTETLSSLLALAHSLDLTTYIRPLPSPTSSPTSLSSKIVETMKENPDVTMENCDILFLPNFTLAERSALLSPPPPSTITSSISSPYRSTLALLYTPQNEHFGIGPVESMACGIGVLACDSGGPRESLVDIPDSYMRTGWLRPPEPEAWAKVLTQIYTLHTLSLSPSSTSTSPTPSSQAQTLFSMQSMSSSLQSHLEEAINMGPVDPSRNDELGALSTLLGWGLVGLVMLLGIAVGRLI</sequence>
<evidence type="ECO:0000259" key="13">
    <source>
        <dbReference type="Pfam" id="PF00534"/>
    </source>
</evidence>
<dbReference type="EC" id="2.4.1.257" evidence="12"/>
<keyword evidence="7 12" id="KW-0256">Endoplasmic reticulum</keyword>
<dbReference type="UniPathway" id="UPA00378"/>
<protein>
    <recommendedName>
        <fullName evidence="12">Alpha-1,3/1,6-mannosyltransferase ALG2</fullName>
        <ecNumber evidence="12">2.4.1.132</ecNumber>
        <ecNumber evidence="12">2.4.1.257</ecNumber>
    </recommendedName>
    <alternativeName>
        <fullName evidence="12">GDP-Man:Man(1)GlcNAc(2)-PP-Dol alpha-1,3-mannosyltransferase</fullName>
    </alternativeName>
</protein>
<feature type="domain" description="Glycosyltransferase subfamily 4-like N-terminal" evidence="14">
    <location>
        <begin position="12"/>
        <end position="219"/>
    </location>
</feature>
<dbReference type="InterPro" id="IPR027054">
    <property type="entry name" value="ALG2"/>
</dbReference>
<dbReference type="Gene3D" id="3.40.50.2000">
    <property type="entry name" value="Glycogen Phosphorylase B"/>
    <property type="match status" value="2"/>
</dbReference>
<dbReference type="PANTHER" id="PTHR45918:SF1">
    <property type="entry name" value="ALPHA-1,3_1,6-MANNOSYLTRANSFERASE ALG2"/>
    <property type="match status" value="1"/>
</dbReference>
<keyword evidence="8 12" id="KW-1133">Transmembrane helix</keyword>
<dbReference type="Pfam" id="PF00534">
    <property type="entry name" value="Glycos_transf_1"/>
    <property type="match status" value="1"/>
</dbReference>
<dbReference type="InterPro" id="IPR001296">
    <property type="entry name" value="Glyco_trans_1"/>
</dbReference>
<organism evidence="15 16">
    <name type="scientific">Sistotremastrum niveocremeum HHB9708</name>
    <dbReference type="NCBI Taxonomy" id="1314777"/>
    <lineage>
        <taxon>Eukaryota</taxon>
        <taxon>Fungi</taxon>
        <taxon>Dikarya</taxon>
        <taxon>Basidiomycota</taxon>
        <taxon>Agaricomycotina</taxon>
        <taxon>Agaricomycetes</taxon>
        <taxon>Sistotremastrales</taxon>
        <taxon>Sistotremastraceae</taxon>
        <taxon>Sertulicium</taxon>
        <taxon>Sertulicium niveocremeum</taxon>
    </lineage>
</organism>
<dbReference type="STRING" id="1314777.A0A165AAW4"/>
<dbReference type="GO" id="GO:0004378">
    <property type="term" value="F:GDP-Man:Man(1)GlcNAc(2)-PP-Dol alpha-1,3-mannosyltransferase activity"/>
    <property type="evidence" value="ECO:0007669"/>
    <property type="project" value="UniProtKB-UniRule"/>
</dbReference>
<dbReference type="Proteomes" id="UP000076722">
    <property type="component" value="Unassembled WGS sequence"/>
</dbReference>
<dbReference type="GO" id="GO:0005789">
    <property type="term" value="C:endoplasmic reticulum membrane"/>
    <property type="evidence" value="ECO:0007669"/>
    <property type="project" value="UniProtKB-SubCell"/>
</dbReference>
<gene>
    <name evidence="15" type="ORF">SISNIDRAFT_403353</name>
</gene>
<keyword evidence="9 12" id="KW-0472">Membrane</keyword>
<evidence type="ECO:0000313" key="15">
    <source>
        <dbReference type="EMBL" id="KZS98716.1"/>
    </source>
</evidence>
<dbReference type="PANTHER" id="PTHR45918">
    <property type="entry name" value="ALPHA-1,3/1,6-MANNOSYLTRANSFERASE ALG2"/>
    <property type="match status" value="1"/>
</dbReference>
<evidence type="ECO:0000256" key="10">
    <source>
        <dbReference type="ARBA" id="ARBA00045103"/>
    </source>
</evidence>
<proteinExistence type="inferred from homology"/>
<dbReference type="GO" id="GO:0102704">
    <property type="term" value="F:GDP-Man:Man(2)GlcNAc(2)-PP-Dol alpha-1,6-mannosyltransferase activity"/>
    <property type="evidence" value="ECO:0007669"/>
    <property type="project" value="UniProtKB-UniRule"/>
</dbReference>
<evidence type="ECO:0000256" key="12">
    <source>
        <dbReference type="RuleBase" id="RU367136"/>
    </source>
</evidence>
<accession>A0A165AAW4</accession>
<reference evidence="15 16" key="1">
    <citation type="journal article" date="2016" name="Mol. Biol. Evol.">
        <title>Comparative Genomics of Early-Diverging Mushroom-Forming Fungi Provides Insights into the Origins of Lignocellulose Decay Capabilities.</title>
        <authorList>
            <person name="Nagy L.G."/>
            <person name="Riley R."/>
            <person name="Tritt A."/>
            <person name="Adam C."/>
            <person name="Daum C."/>
            <person name="Floudas D."/>
            <person name="Sun H."/>
            <person name="Yadav J.S."/>
            <person name="Pangilinan J."/>
            <person name="Larsson K.H."/>
            <person name="Matsuura K."/>
            <person name="Barry K."/>
            <person name="Labutti K."/>
            <person name="Kuo R."/>
            <person name="Ohm R.A."/>
            <person name="Bhattacharya S.S."/>
            <person name="Shirouzu T."/>
            <person name="Yoshinaga Y."/>
            <person name="Martin F.M."/>
            <person name="Grigoriev I.V."/>
            <person name="Hibbett D.S."/>
        </authorList>
    </citation>
    <scope>NUCLEOTIDE SEQUENCE [LARGE SCALE GENOMIC DNA]</scope>
    <source>
        <strain evidence="15 16">HHB9708</strain>
    </source>
</reference>
<name>A0A165AAW4_9AGAM</name>
<evidence type="ECO:0000256" key="5">
    <source>
        <dbReference type="ARBA" id="ARBA00022679"/>
    </source>
</evidence>
<keyword evidence="6 12" id="KW-0812">Transmembrane</keyword>
<dbReference type="AlphaFoldDB" id="A0A165AAW4"/>
<comment type="catalytic activity">
    <reaction evidence="10 12">
        <text>a beta-D-Man-(1-&gt;4)-beta-D-GlcNAc-(1-&gt;4)-alpha-D-GlcNAc-diphospho-di-trans,poly-cis-dolichol + GDP-alpha-D-mannose = an alpha-D-Man-(1-&gt;3)-beta-D-Man-(1-&gt;4)-beta-D-GlcNAc-(1-&gt;4)-alpha-D-GlcNAc-diphospho-di-trans,poly-cis-dolichol + GDP + H(+)</text>
        <dbReference type="Rhea" id="RHEA:29515"/>
        <dbReference type="Rhea" id="RHEA-COMP:19511"/>
        <dbReference type="Rhea" id="RHEA-COMP:19513"/>
        <dbReference type="ChEBI" id="CHEBI:15378"/>
        <dbReference type="ChEBI" id="CHEBI:57527"/>
        <dbReference type="ChEBI" id="CHEBI:58189"/>
        <dbReference type="ChEBI" id="CHEBI:58472"/>
        <dbReference type="ChEBI" id="CHEBI:132510"/>
        <dbReference type="EC" id="2.4.1.132"/>
    </reaction>
    <physiologicalReaction direction="left-to-right" evidence="10 12">
        <dbReference type="Rhea" id="RHEA:29516"/>
    </physiologicalReaction>
</comment>
<evidence type="ECO:0000259" key="14">
    <source>
        <dbReference type="Pfam" id="PF13439"/>
    </source>
</evidence>
<comment type="subcellular location">
    <subcellularLocation>
        <location evidence="2 12">Endoplasmic reticulum membrane</location>
    </subcellularLocation>
</comment>
<evidence type="ECO:0000256" key="2">
    <source>
        <dbReference type="ARBA" id="ARBA00004586"/>
    </source>
</evidence>
<keyword evidence="5 12" id="KW-0808">Transferase</keyword>
<comment type="similarity">
    <text evidence="12">Belongs to the glycosyltransferase group 1 family.</text>
</comment>
<dbReference type="EMBL" id="KV419394">
    <property type="protein sequence ID" value="KZS98716.1"/>
    <property type="molecule type" value="Genomic_DNA"/>
</dbReference>
<evidence type="ECO:0000256" key="1">
    <source>
        <dbReference type="ARBA" id="ARBA00003142"/>
    </source>
</evidence>
<comment type="pathway">
    <text evidence="3 12">Protein modification; protein glycosylation.</text>
</comment>
<keyword evidence="4 12" id="KW-0328">Glycosyltransferase</keyword>
<evidence type="ECO:0000256" key="6">
    <source>
        <dbReference type="ARBA" id="ARBA00022692"/>
    </source>
</evidence>
<evidence type="ECO:0000256" key="11">
    <source>
        <dbReference type="ARBA" id="ARBA00045104"/>
    </source>
</evidence>
<evidence type="ECO:0000256" key="7">
    <source>
        <dbReference type="ARBA" id="ARBA00022824"/>
    </source>
</evidence>
<dbReference type="SUPFAM" id="SSF53756">
    <property type="entry name" value="UDP-Glycosyltransferase/glycogen phosphorylase"/>
    <property type="match status" value="2"/>
</dbReference>
<evidence type="ECO:0000256" key="4">
    <source>
        <dbReference type="ARBA" id="ARBA00022676"/>
    </source>
</evidence>
<dbReference type="OrthoDB" id="448893at2759"/>
<comment type="function">
    <text evidence="1 12">Mannosylates Man(2)GlcNAc(2)-dolichol diphosphate and Man(1)GlcNAc(2)-dolichol diphosphate to form Man(3)GlcNAc(2)-dolichol diphosphate.</text>
</comment>
<evidence type="ECO:0000256" key="8">
    <source>
        <dbReference type="ARBA" id="ARBA00022989"/>
    </source>
</evidence>
<dbReference type="InterPro" id="IPR028098">
    <property type="entry name" value="Glyco_trans_4-like_N"/>
</dbReference>